<dbReference type="Gene3D" id="3.40.50.300">
    <property type="entry name" value="P-loop containing nucleotide triphosphate hydrolases"/>
    <property type="match status" value="1"/>
</dbReference>
<name>X1UNF1_9ZZZZ</name>
<dbReference type="PROSITE" id="PS50893">
    <property type="entry name" value="ABC_TRANSPORTER_2"/>
    <property type="match status" value="1"/>
</dbReference>
<dbReference type="PROSITE" id="PS00211">
    <property type="entry name" value="ABC_TRANSPORTER_1"/>
    <property type="match status" value="1"/>
</dbReference>
<proteinExistence type="predicted"/>
<dbReference type="InterPro" id="IPR003439">
    <property type="entry name" value="ABC_transporter-like_ATP-bd"/>
</dbReference>
<dbReference type="PANTHER" id="PTHR43038">
    <property type="entry name" value="ATP-BINDING CASSETTE, SUB-FAMILY H, MEMBER 1"/>
    <property type="match status" value="1"/>
</dbReference>
<sequence length="194" mass="21773">LLKPRSGTIRILGQAPSRKTAHLTGYMPQLHSLYSELSAIQNVDFFARIYGLSDKKERARLVEDVLRLVELWPRRRDSVMNLSGGMKQRVSLACALVHKPPLLLLDEPTVGLDPELRVTFWDYFACLTGEGATLIISSHTMDDASHCDYLAFMREGRIIARGTPGELKQATDRPGATLEDAFLHFIHQESNQNA</sequence>
<dbReference type="Pfam" id="PF00005">
    <property type="entry name" value="ABC_tran"/>
    <property type="match status" value="1"/>
</dbReference>
<evidence type="ECO:0000259" key="1">
    <source>
        <dbReference type="PROSITE" id="PS50893"/>
    </source>
</evidence>
<feature type="domain" description="ABC transporter" evidence="1">
    <location>
        <begin position="2"/>
        <end position="180"/>
    </location>
</feature>
<dbReference type="GO" id="GO:0005524">
    <property type="term" value="F:ATP binding"/>
    <property type="evidence" value="ECO:0007669"/>
    <property type="project" value="InterPro"/>
</dbReference>
<protein>
    <recommendedName>
        <fullName evidence="1">ABC transporter domain-containing protein</fullName>
    </recommendedName>
</protein>
<accession>X1UNF1</accession>
<dbReference type="PANTHER" id="PTHR43038:SF3">
    <property type="entry name" value="ABC TRANSPORTER G FAMILY MEMBER 20 ISOFORM X1"/>
    <property type="match status" value="1"/>
</dbReference>
<dbReference type="EMBL" id="BARW01031686">
    <property type="protein sequence ID" value="GAJ05122.1"/>
    <property type="molecule type" value="Genomic_DNA"/>
</dbReference>
<evidence type="ECO:0000313" key="2">
    <source>
        <dbReference type="EMBL" id="GAJ05122.1"/>
    </source>
</evidence>
<feature type="non-terminal residue" evidence="2">
    <location>
        <position position="1"/>
    </location>
</feature>
<dbReference type="GO" id="GO:0016887">
    <property type="term" value="F:ATP hydrolysis activity"/>
    <property type="evidence" value="ECO:0007669"/>
    <property type="project" value="InterPro"/>
</dbReference>
<comment type="caution">
    <text evidence="2">The sequence shown here is derived from an EMBL/GenBank/DDBJ whole genome shotgun (WGS) entry which is preliminary data.</text>
</comment>
<dbReference type="AlphaFoldDB" id="X1UNF1"/>
<dbReference type="InterPro" id="IPR027417">
    <property type="entry name" value="P-loop_NTPase"/>
</dbReference>
<dbReference type="InterPro" id="IPR017871">
    <property type="entry name" value="ABC_transporter-like_CS"/>
</dbReference>
<organism evidence="2">
    <name type="scientific">marine sediment metagenome</name>
    <dbReference type="NCBI Taxonomy" id="412755"/>
    <lineage>
        <taxon>unclassified sequences</taxon>
        <taxon>metagenomes</taxon>
        <taxon>ecological metagenomes</taxon>
    </lineage>
</organism>
<dbReference type="SUPFAM" id="SSF52540">
    <property type="entry name" value="P-loop containing nucleoside triphosphate hydrolases"/>
    <property type="match status" value="1"/>
</dbReference>
<gene>
    <name evidence="2" type="ORF">S12H4_50337</name>
</gene>
<reference evidence="2" key="1">
    <citation type="journal article" date="2014" name="Front. Microbiol.">
        <title>High frequency of phylogenetically diverse reductive dehalogenase-homologous genes in deep subseafloor sedimentary metagenomes.</title>
        <authorList>
            <person name="Kawai M."/>
            <person name="Futagami T."/>
            <person name="Toyoda A."/>
            <person name="Takaki Y."/>
            <person name="Nishi S."/>
            <person name="Hori S."/>
            <person name="Arai W."/>
            <person name="Tsubouchi T."/>
            <person name="Morono Y."/>
            <person name="Uchiyama I."/>
            <person name="Ito T."/>
            <person name="Fujiyama A."/>
            <person name="Inagaki F."/>
            <person name="Takami H."/>
        </authorList>
    </citation>
    <scope>NUCLEOTIDE SEQUENCE</scope>
    <source>
        <strain evidence="2">Expedition CK06-06</strain>
    </source>
</reference>